<evidence type="ECO:0000259" key="2">
    <source>
        <dbReference type="Pfam" id="PF01321"/>
    </source>
</evidence>
<dbReference type="InterPro" id="IPR050659">
    <property type="entry name" value="Peptidase_M24B"/>
</dbReference>
<dbReference type="Proteomes" id="UP000199372">
    <property type="component" value="Unassembled WGS sequence"/>
</dbReference>
<dbReference type="AlphaFoldDB" id="A0A1H8CV84"/>
<protein>
    <submittedName>
        <fullName evidence="3">Ectoine hydrolase</fullName>
    </submittedName>
</protein>
<gene>
    <name evidence="3" type="ORF">SAMN04488011_10286</name>
</gene>
<dbReference type="InterPro" id="IPR000994">
    <property type="entry name" value="Pept_M24"/>
</dbReference>
<evidence type="ECO:0000313" key="3">
    <source>
        <dbReference type="EMBL" id="SEM98890.1"/>
    </source>
</evidence>
<dbReference type="OrthoDB" id="9761809at2"/>
<dbReference type="Gene3D" id="3.40.350.10">
    <property type="entry name" value="Creatinase/prolidase N-terminal domain"/>
    <property type="match status" value="1"/>
</dbReference>
<sequence>MPNYAPAFSVSEYQRRLSLVRSQMAADGVDVLFVTNPSNMAWLTGYDGWSFYVHQGVIIQLEADPMWWGRHMDSFGAHRTCWIPDERVLSYSDDWVQSDERHAMQHLAAILADLGYGGARIGVEMENYYFTAAAMDALRGALPDAAWVDSTNLVNWQRTVKSDEELAFMRKAAAISTKMIDGIMDRVAVGLPKNELVADIYRDALIGVEGAWGDYPAIVPLLPSGPDAAAAHLTWDGRPFQANEATFFEISGCYRRYHAPLCRTVYLGDPPSEMRHAEAAVQRGIEAALDAARPGNRACDIAVALKAELAKAGIDRQGRVGYAVGLSYPPDWGEHTVSLREADLTPLRAGMSFHLMPALWMKDWGLEITETIVIREEGPAECLADVPRTLVAK</sequence>
<dbReference type="Pfam" id="PF00557">
    <property type="entry name" value="Peptidase_M24"/>
    <property type="match status" value="1"/>
</dbReference>
<keyword evidence="3" id="KW-0378">Hydrolase</keyword>
<name>A0A1H8CV84_9RHOB</name>
<feature type="domain" description="Creatinase N-terminal" evidence="2">
    <location>
        <begin position="16"/>
        <end position="160"/>
    </location>
</feature>
<dbReference type="Pfam" id="PF01321">
    <property type="entry name" value="Creatinase_N"/>
    <property type="match status" value="1"/>
</dbReference>
<dbReference type="EMBL" id="FOCM01000002">
    <property type="protein sequence ID" value="SEM98890.1"/>
    <property type="molecule type" value="Genomic_DNA"/>
</dbReference>
<dbReference type="InterPro" id="IPR029149">
    <property type="entry name" value="Creatin/AminoP/Spt16_N"/>
</dbReference>
<dbReference type="GO" id="GO:0016787">
    <property type="term" value="F:hydrolase activity"/>
    <property type="evidence" value="ECO:0007669"/>
    <property type="project" value="UniProtKB-KW"/>
</dbReference>
<dbReference type="Gene3D" id="3.90.230.10">
    <property type="entry name" value="Creatinase/methionine aminopeptidase superfamily"/>
    <property type="match status" value="1"/>
</dbReference>
<accession>A0A1H8CV84</accession>
<dbReference type="InterPro" id="IPR000587">
    <property type="entry name" value="Creatinase_N"/>
</dbReference>
<dbReference type="SUPFAM" id="SSF53092">
    <property type="entry name" value="Creatinase/prolidase N-terminal domain"/>
    <property type="match status" value="1"/>
</dbReference>
<dbReference type="CDD" id="cd01066">
    <property type="entry name" value="APP_MetAP"/>
    <property type="match status" value="1"/>
</dbReference>
<feature type="domain" description="Peptidase M24" evidence="1">
    <location>
        <begin position="168"/>
        <end position="376"/>
    </location>
</feature>
<keyword evidence="4" id="KW-1185">Reference proteome</keyword>
<organism evidence="3 4">
    <name type="scientific">Palleronia pelagia</name>
    <dbReference type="NCBI Taxonomy" id="387096"/>
    <lineage>
        <taxon>Bacteria</taxon>
        <taxon>Pseudomonadati</taxon>
        <taxon>Pseudomonadota</taxon>
        <taxon>Alphaproteobacteria</taxon>
        <taxon>Rhodobacterales</taxon>
        <taxon>Roseobacteraceae</taxon>
        <taxon>Palleronia</taxon>
    </lineage>
</organism>
<dbReference type="PANTHER" id="PTHR46112">
    <property type="entry name" value="AMINOPEPTIDASE"/>
    <property type="match status" value="1"/>
</dbReference>
<reference evidence="4" key="1">
    <citation type="submission" date="2016-10" db="EMBL/GenBank/DDBJ databases">
        <authorList>
            <person name="Varghese N."/>
            <person name="Submissions S."/>
        </authorList>
    </citation>
    <scope>NUCLEOTIDE SEQUENCE [LARGE SCALE GENOMIC DNA]</scope>
    <source>
        <strain evidence="4">DSM 26893</strain>
    </source>
</reference>
<dbReference type="InterPro" id="IPR036005">
    <property type="entry name" value="Creatinase/aminopeptidase-like"/>
</dbReference>
<dbReference type="SUPFAM" id="SSF55920">
    <property type="entry name" value="Creatinase/aminopeptidase"/>
    <property type="match status" value="1"/>
</dbReference>
<evidence type="ECO:0000259" key="1">
    <source>
        <dbReference type="Pfam" id="PF00557"/>
    </source>
</evidence>
<evidence type="ECO:0000313" key="4">
    <source>
        <dbReference type="Proteomes" id="UP000199372"/>
    </source>
</evidence>
<proteinExistence type="predicted"/>
<dbReference type="PANTHER" id="PTHR46112:SF3">
    <property type="entry name" value="AMINOPEPTIDASE YPDF"/>
    <property type="match status" value="1"/>
</dbReference>
<dbReference type="RefSeq" id="WP_091844470.1">
    <property type="nucleotide sequence ID" value="NZ_FOCM01000002.1"/>
</dbReference>